<keyword evidence="3" id="KW-1185">Reference proteome</keyword>
<feature type="domain" description="Putative restriction endonuclease" evidence="1">
    <location>
        <begin position="7"/>
        <end position="174"/>
    </location>
</feature>
<dbReference type="Pfam" id="PF05685">
    <property type="entry name" value="Uma2"/>
    <property type="match status" value="1"/>
</dbReference>
<dbReference type="PANTHER" id="PTHR35400">
    <property type="entry name" value="SLR1083 PROTEIN"/>
    <property type="match status" value="1"/>
</dbReference>
<evidence type="ECO:0000259" key="1">
    <source>
        <dbReference type="Pfam" id="PF05685"/>
    </source>
</evidence>
<proteinExistence type="predicted"/>
<protein>
    <recommendedName>
        <fullName evidence="1">Putative restriction endonuclease domain-containing protein</fullName>
    </recommendedName>
</protein>
<dbReference type="Proteomes" id="UP000319210">
    <property type="component" value="Unassembled WGS sequence"/>
</dbReference>
<dbReference type="InterPro" id="IPR011335">
    <property type="entry name" value="Restrct_endonuc-II-like"/>
</dbReference>
<dbReference type="InterPro" id="IPR012296">
    <property type="entry name" value="Nuclease_put_TT1808"/>
</dbReference>
<evidence type="ECO:0000313" key="3">
    <source>
        <dbReference type="Proteomes" id="UP000319210"/>
    </source>
</evidence>
<dbReference type="Gene3D" id="3.90.1570.10">
    <property type="entry name" value="tt1808, chain A"/>
    <property type="match status" value="1"/>
</dbReference>
<evidence type="ECO:0000313" key="2">
    <source>
        <dbReference type="EMBL" id="GEB50568.1"/>
    </source>
</evidence>
<dbReference type="CDD" id="cd06260">
    <property type="entry name" value="DUF820-like"/>
    <property type="match status" value="1"/>
</dbReference>
<dbReference type="RefSeq" id="WP_086815291.1">
    <property type="nucleotide sequence ID" value="NZ_BJMM01000013.1"/>
</dbReference>
<reference evidence="2 3" key="1">
    <citation type="submission" date="2019-06" db="EMBL/GenBank/DDBJ databases">
        <title>Whole genome shotgun sequence of Streptomyces cacaoi subsp. cacaoi NBRC 12748.</title>
        <authorList>
            <person name="Hosoyama A."/>
            <person name="Uohara A."/>
            <person name="Ohji S."/>
            <person name="Ichikawa N."/>
        </authorList>
    </citation>
    <scope>NUCLEOTIDE SEQUENCE [LARGE SCALE GENOMIC DNA]</scope>
    <source>
        <strain evidence="2 3">NBRC 12748</strain>
    </source>
</reference>
<dbReference type="SUPFAM" id="SSF52980">
    <property type="entry name" value="Restriction endonuclease-like"/>
    <property type="match status" value="1"/>
</dbReference>
<dbReference type="OrthoDB" id="4537149at2"/>
<sequence length="182" mass="20340">MEPREFEEIARCCPDTVRLEFLGGRLGPGKARDGDHSEIVARLQQQSAALGRGLWLYPARGLVVERYRKGRARADGVLAPRKHFAGQGEWADPEGVLMTVEVTSYDDDTDMRDRVEKPLAYAAAGIPVHLLIDREHGTVTVYSGPDGERYRDTHTVRFGEDVVLPEPVGFALPTEEFTKHVR</sequence>
<comment type="caution">
    <text evidence="2">The sequence shown here is derived from an EMBL/GenBank/DDBJ whole genome shotgun (WGS) entry which is preliminary data.</text>
</comment>
<accession>A0A4Y3R1K1</accession>
<gene>
    <name evidence="2" type="ORF">SCA03_31190</name>
</gene>
<name>A0A4Y3R1K1_STRCI</name>
<organism evidence="2 3">
    <name type="scientific">Streptomyces cacaoi</name>
    <dbReference type="NCBI Taxonomy" id="1898"/>
    <lineage>
        <taxon>Bacteria</taxon>
        <taxon>Bacillati</taxon>
        <taxon>Actinomycetota</taxon>
        <taxon>Actinomycetes</taxon>
        <taxon>Kitasatosporales</taxon>
        <taxon>Streptomycetaceae</taxon>
        <taxon>Streptomyces</taxon>
    </lineage>
</organism>
<dbReference type="AlphaFoldDB" id="A0A4Y3R1K1"/>
<dbReference type="InterPro" id="IPR008538">
    <property type="entry name" value="Uma2"/>
</dbReference>
<dbReference type="PANTHER" id="PTHR35400:SF3">
    <property type="entry name" value="SLL1072 PROTEIN"/>
    <property type="match status" value="1"/>
</dbReference>
<dbReference type="EMBL" id="BJMM01000013">
    <property type="protein sequence ID" value="GEB50568.1"/>
    <property type="molecule type" value="Genomic_DNA"/>
</dbReference>